<dbReference type="AlphaFoldDB" id="D7DS09"/>
<dbReference type="STRING" id="456320.Mvol_0259"/>
<proteinExistence type="predicted"/>
<keyword evidence="6" id="KW-1185">Reference proteome</keyword>
<feature type="region of interest" description="Disordered" evidence="4">
    <location>
        <begin position="348"/>
        <end position="381"/>
    </location>
</feature>
<reference evidence="5 6" key="1">
    <citation type="submission" date="2010-05" db="EMBL/GenBank/DDBJ databases">
        <title>Complete sequence of Methanococcus voltae A3.</title>
        <authorList>
            <consortium name="US DOE Joint Genome Institute"/>
            <person name="Lucas S."/>
            <person name="Copeland A."/>
            <person name="Lapidus A."/>
            <person name="Cheng J.-F."/>
            <person name="Bruce D."/>
            <person name="Goodwin L."/>
            <person name="Pitluck S."/>
            <person name="Lowry S."/>
            <person name="Clum A."/>
            <person name="Land M."/>
            <person name="Hauser L."/>
            <person name="Kyrpides N."/>
            <person name="Mikhailova N."/>
            <person name="Whitman W.B."/>
            <person name="Woyke T."/>
        </authorList>
    </citation>
    <scope>NUCLEOTIDE SEQUENCE [LARGE SCALE GENOMIC DNA]</scope>
    <source>
        <strain evidence="6">ATCC BAA-1334 / A3</strain>
    </source>
</reference>
<dbReference type="KEGG" id="mvo:Mvol_0259"/>
<evidence type="ECO:0000313" key="6">
    <source>
        <dbReference type="Proteomes" id="UP000007722"/>
    </source>
</evidence>
<dbReference type="SMART" id="SM00028">
    <property type="entry name" value="TPR"/>
    <property type="match status" value="5"/>
</dbReference>
<dbReference type="PANTHER" id="PTHR44858:SF1">
    <property type="entry name" value="UDP-N-ACETYLGLUCOSAMINE--PEPTIDE N-ACETYLGLUCOSAMINYLTRANSFERASE SPINDLY-RELATED"/>
    <property type="match status" value="1"/>
</dbReference>
<dbReference type="SUPFAM" id="SSF48452">
    <property type="entry name" value="TPR-like"/>
    <property type="match status" value="1"/>
</dbReference>
<feature type="repeat" description="TPR" evidence="3">
    <location>
        <begin position="635"/>
        <end position="668"/>
    </location>
</feature>
<feature type="region of interest" description="Disordered" evidence="4">
    <location>
        <begin position="446"/>
        <end position="476"/>
    </location>
</feature>
<evidence type="ECO:0000256" key="4">
    <source>
        <dbReference type="SAM" id="MobiDB-lite"/>
    </source>
</evidence>
<dbReference type="EMBL" id="CP002057">
    <property type="protein sequence ID" value="ADI35919.1"/>
    <property type="molecule type" value="Genomic_DNA"/>
</dbReference>
<organism evidence="5 6">
    <name type="scientific">Methanococcus voltae (strain ATCC BAA-1334 / A3)</name>
    <dbReference type="NCBI Taxonomy" id="456320"/>
    <lineage>
        <taxon>Archaea</taxon>
        <taxon>Methanobacteriati</taxon>
        <taxon>Methanobacteriota</taxon>
        <taxon>Methanomada group</taxon>
        <taxon>Methanococci</taxon>
        <taxon>Methanococcales</taxon>
        <taxon>Methanococcaceae</taxon>
        <taxon>Methanococcus</taxon>
    </lineage>
</organism>
<sequence>MDFDDAVIIYDEKSGKKYAEYLKKNLEKGFQRVCTSYDISKLNEIEIKKEFINSCYVIALITEDYRSVPESNNLNEISAINNGNSLKYNKLIRLSKKSIELEKYLMVYLLDDLNLDIFTNSENNGIDENKIDEKEFIHKKFSDSRDLTDKVSSGITEIKENMEIAINKLCDSKFNLANLYVFLNFLEDASNEYESILELCPEYGDAKNNHNLIEKYLLRKRYENKYNSELLDKNAEEESAEENMEIKEIKETKENNKIEPMKKDIEDMGEIVHSIKEKLKEDELNYKSESLEEFEKNEELKQVEEFEKIENSFVKKNEHALKFKVPSLSDLKEEKIIEKETDAFKPAEVETDTSKTSKMENIHKKPVFETKKTSWPKEKPEVKIEVHEQKISMNEGIPEKEIIKTEKALDDENDIVINSFEDTEKTEDVHSKELWHKTKITPLKSLQSITSPKSSEDIEEYTSMEETPTKPVSKHIKSDNGLIDGLKKGIDDEYIHDKSMVEHYIEGLIEEIFPKKEDEKHEPIEKPDKERIKYVPYDKKEEFNKRCYDEDISANEVVNSKKNINEKDHIESQNHLNDSTNYQYTNQDTQNIKNGSDEEEYKRLLTKANEYYTSGDYKNAEKKYRKAIMMHSNVAEAHNNLGCLLDNLGNLEEAEHEYRQALEVDPQYMKAHNNLATILGHMGRYEEAEEQYNKALDLNPDYWEARYNLSMMHASNKEYEQAISEIKKLSKYFRKNGEIKEALQLKKLVKSLKKMAHLESDETKENKESK</sequence>
<evidence type="ECO:0000256" key="3">
    <source>
        <dbReference type="PROSITE-ProRule" id="PRU00339"/>
    </source>
</evidence>
<dbReference type="Proteomes" id="UP000007722">
    <property type="component" value="Chromosome"/>
</dbReference>
<dbReference type="PROSITE" id="PS50005">
    <property type="entry name" value="TPR"/>
    <property type="match status" value="2"/>
</dbReference>
<dbReference type="HOGENOM" id="CLU_362757_0_0_2"/>
<feature type="repeat" description="TPR" evidence="3">
    <location>
        <begin position="669"/>
        <end position="702"/>
    </location>
</feature>
<keyword evidence="1" id="KW-0677">Repeat</keyword>
<dbReference type="InParanoid" id="D7DS09"/>
<dbReference type="InterPro" id="IPR050498">
    <property type="entry name" value="Ycf3"/>
</dbReference>
<protein>
    <submittedName>
        <fullName evidence="5">TPR repeat-containing protein</fullName>
    </submittedName>
</protein>
<evidence type="ECO:0000256" key="1">
    <source>
        <dbReference type="ARBA" id="ARBA00022737"/>
    </source>
</evidence>
<dbReference type="InterPro" id="IPR019734">
    <property type="entry name" value="TPR_rpt"/>
</dbReference>
<name>D7DS09_METV3</name>
<keyword evidence="2 3" id="KW-0802">TPR repeat</keyword>
<gene>
    <name evidence="5" type="ordered locus">Mvol_0259</name>
</gene>
<feature type="compositionally biased region" description="Polar residues" evidence="4">
    <location>
        <begin position="573"/>
        <end position="594"/>
    </location>
</feature>
<evidence type="ECO:0000256" key="2">
    <source>
        <dbReference type="ARBA" id="ARBA00022803"/>
    </source>
</evidence>
<dbReference type="PROSITE" id="PS50293">
    <property type="entry name" value="TPR_REGION"/>
    <property type="match status" value="2"/>
</dbReference>
<feature type="region of interest" description="Disordered" evidence="4">
    <location>
        <begin position="570"/>
        <end position="596"/>
    </location>
</feature>
<accession>D7DS09</accession>
<dbReference type="Gene3D" id="1.25.40.10">
    <property type="entry name" value="Tetratricopeptide repeat domain"/>
    <property type="match status" value="3"/>
</dbReference>
<dbReference type="eggNOG" id="arCOG06650">
    <property type="taxonomic scope" value="Archaea"/>
</dbReference>
<dbReference type="InterPro" id="IPR011990">
    <property type="entry name" value="TPR-like_helical_dom_sf"/>
</dbReference>
<dbReference type="OrthoDB" id="115601at2157"/>
<evidence type="ECO:0000313" key="5">
    <source>
        <dbReference type="EMBL" id="ADI35919.1"/>
    </source>
</evidence>
<dbReference type="PANTHER" id="PTHR44858">
    <property type="entry name" value="TETRATRICOPEPTIDE REPEAT PROTEIN 6"/>
    <property type="match status" value="1"/>
</dbReference>
<dbReference type="Pfam" id="PF00515">
    <property type="entry name" value="TPR_1"/>
    <property type="match status" value="2"/>
</dbReference>